<dbReference type="InterPro" id="IPR017441">
    <property type="entry name" value="Protein_kinase_ATP_BS"/>
</dbReference>
<dbReference type="InterPro" id="IPR051180">
    <property type="entry name" value="IKK"/>
</dbReference>
<dbReference type="PANTHER" id="PTHR22969:SF17">
    <property type="entry name" value="INHIBITOR OF NUCLEAR FACTOR KAPPA-B KINASE SUBUNIT BETA"/>
    <property type="match status" value="1"/>
</dbReference>
<comment type="subcellular location">
    <subcellularLocation>
        <location evidence="1">Cytoplasm</location>
    </subcellularLocation>
</comment>
<evidence type="ECO:0000256" key="2">
    <source>
        <dbReference type="ARBA" id="ARBA00012442"/>
    </source>
</evidence>
<evidence type="ECO:0000256" key="10">
    <source>
        <dbReference type="PROSITE-ProRule" id="PRU10141"/>
    </source>
</evidence>
<dbReference type="PANTHER" id="PTHR22969">
    <property type="entry name" value="IKB KINASE"/>
    <property type="match status" value="1"/>
</dbReference>
<dbReference type="PROSITE" id="PS50011">
    <property type="entry name" value="PROTEIN_KINASE_DOM"/>
    <property type="match status" value="1"/>
</dbReference>
<dbReference type="EC" id="2.7.11.10" evidence="2"/>
<keyword evidence="5" id="KW-0808">Transferase</keyword>
<keyword evidence="11" id="KW-0175">Coiled coil</keyword>
<dbReference type="Proteomes" id="UP000025227">
    <property type="component" value="Unplaced"/>
</dbReference>
<evidence type="ECO:0000256" key="5">
    <source>
        <dbReference type="ARBA" id="ARBA00022679"/>
    </source>
</evidence>
<protein>
    <recommendedName>
        <fullName evidence="2">IkappaB kinase</fullName>
        <ecNumber evidence="2">2.7.11.10</ecNumber>
    </recommendedName>
</protein>
<proteinExistence type="predicted"/>
<feature type="domain" description="Protein kinase" evidence="12">
    <location>
        <begin position="11"/>
        <end position="330"/>
    </location>
</feature>
<evidence type="ECO:0000256" key="3">
    <source>
        <dbReference type="ARBA" id="ARBA00022490"/>
    </source>
</evidence>
<dbReference type="SMART" id="SM00220">
    <property type="entry name" value="S_TKc"/>
    <property type="match status" value="1"/>
</dbReference>
<reference evidence="14" key="1">
    <citation type="submission" date="2020-12" db="UniProtKB">
        <authorList>
            <consortium name="WormBaseParasite"/>
        </authorList>
    </citation>
    <scope>IDENTIFICATION</scope>
    <source>
        <strain evidence="14">MHco3</strain>
    </source>
</reference>
<dbReference type="AlphaFoldDB" id="A0A7I4YA32"/>
<feature type="coiled-coil region" evidence="11">
    <location>
        <begin position="438"/>
        <end position="465"/>
    </location>
</feature>
<dbReference type="InterPro" id="IPR008271">
    <property type="entry name" value="Ser/Thr_kinase_AS"/>
</dbReference>
<sequence>MICWDGLEYSIDFSKKIGTGAYGNIHPGRTQSGRRVAVKHARDEKEIRAARKEVEFYRRCAGAPNIVKYIGSRHKLATDHSPERFSFAMERALFSLESLVKQVRNLRGLPREVIIDLLRDSVSALTTLKERGIAHRDIKHLNILVFPGSTKGRRSQYLFKFCDMGVSSFVHEDGVMQTLVGTPNALCPELAVAYAQRRTRTNDNYTREQCDLWSFGCTLYYVATGAFPFPIDAKDSSVYAQAVAEGIRPEGAISAERVCCGINRYVYKYGFKIENPVHPKWFCHCLTKMVAMLFSPNRSLEALSEMVNSLVTSTEKRFFSIESMEIYSYCNLSNVLSFSAGYPQLKDELGLKPFVEYRLIYENQLAVFTSKCLEANYSHQSPPILFPLLTDIPWSPKQWGLSIEDVGGTTNQGGNPPSNRMSILAQAGEALRDCEKIMEVVEVSRNILRNQLERLKIELESVREKTVMPMRFTIHAKMHSFALMPFVENDTDKAVMDRICELADSAAKALETCTNFINQSLTITAEHLSELNAVELQTIEEPGLEDDLNAMLSDDPHSSAACEYEIRLANKCVARRAELAAQLCNKSQKSIVRVLLRVARFTVDMRVELARYGNIIDDCISDIERPFQELKNCMERLQASSNLDENSFKKALQYYKRASNITNHTRLIYERAQLLLQMVQQKDQSRNSPSVNM</sequence>
<evidence type="ECO:0000313" key="13">
    <source>
        <dbReference type="Proteomes" id="UP000025227"/>
    </source>
</evidence>
<evidence type="ECO:0000256" key="7">
    <source>
        <dbReference type="ARBA" id="ARBA00022777"/>
    </source>
</evidence>
<dbReference type="InterPro" id="IPR011009">
    <property type="entry name" value="Kinase-like_dom_sf"/>
</dbReference>
<dbReference type="OMA" id="YFCATGK"/>
<evidence type="ECO:0000256" key="4">
    <source>
        <dbReference type="ARBA" id="ARBA00022527"/>
    </source>
</evidence>
<dbReference type="GO" id="GO:0008384">
    <property type="term" value="F:IkappaB kinase activity"/>
    <property type="evidence" value="ECO:0007669"/>
    <property type="project" value="UniProtKB-EC"/>
</dbReference>
<accession>A0A7I4YA32</accession>
<dbReference type="OrthoDB" id="10013850at2759"/>
<dbReference type="GO" id="GO:0005524">
    <property type="term" value="F:ATP binding"/>
    <property type="evidence" value="ECO:0007669"/>
    <property type="project" value="UniProtKB-UniRule"/>
</dbReference>
<dbReference type="SUPFAM" id="SSF56112">
    <property type="entry name" value="Protein kinase-like (PK-like)"/>
    <property type="match status" value="1"/>
</dbReference>
<dbReference type="Pfam" id="PF00069">
    <property type="entry name" value="Pkinase"/>
    <property type="match status" value="1"/>
</dbReference>
<dbReference type="GO" id="GO:0045944">
    <property type="term" value="P:positive regulation of transcription by RNA polymerase II"/>
    <property type="evidence" value="ECO:0007669"/>
    <property type="project" value="TreeGrafter"/>
</dbReference>
<feature type="binding site" evidence="10">
    <location>
        <position position="39"/>
    </location>
    <ligand>
        <name>ATP</name>
        <dbReference type="ChEBI" id="CHEBI:30616"/>
    </ligand>
</feature>
<evidence type="ECO:0000256" key="11">
    <source>
        <dbReference type="SAM" id="Coils"/>
    </source>
</evidence>
<dbReference type="Gene3D" id="1.10.510.10">
    <property type="entry name" value="Transferase(Phosphotransferase) domain 1"/>
    <property type="match status" value="1"/>
</dbReference>
<evidence type="ECO:0000256" key="6">
    <source>
        <dbReference type="ARBA" id="ARBA00022741"/>
    </source>
</evidence>
<evidence type="ECO:0000313" key="14">
    <source>
        <dbReference type="WBParaSite" id="HCON_00072260-00001"/>
    </source>
</evidence>
<dbReference type="PROSITE" id="PS00108">
    <property type="entry name" value="PROTEIN_KINASE_ST"/>
    <property type="match status" value="1"/>
</dbReference>
<evidence type="ECO:0000259" key="12">
    <source>
        <dbReference type="PROSITE" id="PS50011"/>
    </source>
</evidence>
<evidence type="ECO:0000256" key="8">
    <source>
        <dbReference type="ARBA" id="ARBA00022840"/>
    </source>
</evidence>
<dbReference type="InterPro" id="IPR000719">
    <property type="entry name" value="Prot_kinase_dom"/>
</dbReference>
<keyword evidence="4" id="KW-0723">Serine/threonine-protein kinase</keyword>
<dbReference type="GO" id="GO:0008385">
    <property type="term" value="C:IkappaB kinase complex"/>
    <property type="evidence" value="ECO:0007669"/>
    <property type="project" value="TreeGrafter"/>
</dbReference>
<evidence type="ECO:0000256" key="1">
    <source>
        <dbReference type="ARBA" id="ARBA00004496"/>
    </source>
</evidence>
<evidence type="ECO:0000256" key="9">
    <source>
        <dbReference type="ARBA" id="ARBA00048789"/>
    </source>
</evidence>
<keyword evidence="8 10" id="KW-0067">ATP-binding</keyword>
<organism evidence="13 14">
    <name type="scientific">Haemonchus contortus</name>
    <name type="common">Barber pole worm</name>
    <dbReference type="NCBI Taxonomy" id="6289"/>
    <lineage>
        <taxon>Eukaryota</taxon>
        <taxon>Metazoa</taxon>
        <taxon>Ecdysozoa</taxon>
        <taxon>Nematoda</taxon>
        <taxon>Chromadorea</taxon>
        <taxon>Rhabditida</taxon>
        <taxon>Rhabditina</taxon>
        <taxon>Rhabditomorpha</taxon>
        <taxon>Strongyloidea</taxon>
        <taxon>Trichostrongylidae</taxon>
        <taxon>Haemonchus</taxon>
    </lineage>
</organism>
<keyword evidence="7" id="KW-0418">Kinase</keyword>
<keyword evidence="6 10" id="KW-0547">Nucleotide-binding</keyword>
<dbReference type="PROSITE" id="PS00107">
    <property type="entry name" value="PROTEIN_KINASE_ATP"/>
    <property type="match status" value="1"/>
</dbReference>
<dbReference type="GO" id="GO:0033209">
    <property type="term" value="P:tumor necrosis factor-mediated signaling pathway"/>
    <property type="evidence" value="ECO:0007669"/>
    <property type="project" value="TreeGrafter"/>
</dbReference>
<dbReference type="WBParaSite" id="HCON_00072260-00001">
    <property type="protein sequence ID" value="HCON_00072260-00001"/>
    <property type="gene ID" value="HCON_00072260"/>
</dbReference>
<comment type="catalytic activity">
    <reaction evidence="9">
        <text>L-seryl-[I-kappa-B protein] + ATP = O-phospho-L-seryl-[I-kappa-B protein] + ADP + H(+)</text>
        <dbReference type="Rhea" id="RHEA:19073"/>
        <dbReference type="Rhea" id="RHEA-COMP:13698"/>
        <dbReference type="Rhea" id="RHEA-COMP:13699"/>
        <dbReference type="ChEBI" id="CHEBI:15378"/>
        <dbReference type="ChEBI" id="CHEBI:29999"/>
        <dbReference type="ChEBI" id="CHEBI:30616"/>
        <dbReference type="ChEBI" id="CHEBI:83421"/>
        <dbReference type="ChEBI" id="CHEBI:456216"/>
        <dbReference type="EC" id="2.7.11.10"/>
    </reaction>
</comment>
<keyword evidence="3" id="KW-0963">Cytoplasm</keyword>
<keyword evidence="13" id="KW-1185">Reference proteome</keyword>
<name>A0A7I4YA32_HAECO</name>